<reference evidence="13 16" key="2">
    <citation type="journal article" date="2018" name="Int. J. Syst. Evol. Microbiol.">
        <title>Pseudooceanicola lipolyticus sp. nov., a marine alphaproteobacterium, reclassification of Oceanicola flagellatus as Pseudooceanicola flagellatus comb. nov. and emended description of the genus Pseudooceanicola.</title>
        <authorList>
            <person name="Huang M.-M."/>
            <person name="Guo L.-L."/>
            <person name="Wu Y.-H."/>
            <person name="Lai Q.-L."/>
            <person name="Shao Z.-Z."/>
            <person name="Wang C.-S."/>
            <person name="Wu M."/>
            <person name="Xu X.-W."/>
        </authorList>
    </citation>
    <scope>NUCLEOTIDE SEQUENCE [LARGE SCALE GENOMIC DNA]</scope>
    <source>
        <strain evidence="13 16">Ar-45</strain>
    </source>
</reference>
<keyword evidence="16" id="KW-1185">Reference proteome</keyword>
<evidence type="ECO:0000313" key="15">
    <source>
        <dbReference type="Proteomes" id="UP000231655"/>
    </source>
</evidence>
<dbReference type="Pfam" id="PF00034">
    <property type="entry name" value="Cytochrom_C"/>
    <property type="match status" value="1"/>
</dbReference>
<keyword evidence="9 11" id="KW-0408">Iron</keyword>
<evidence type="ECO:0000256" key="1">
    <source>
        <dbReference type="ARBA" id="ARBA00004162"/>
    </source>
</evidence>
<keyword evidence="3" id="KW-1003">Cell membrane</keyword>
<dbReference type="GO" id="GO:0005886">
    <property type="term" value="C:plasma membrane"/>
    <property type="evidence" value="ECO:0007669"/>
    <property type="project" value="UniProtKB-SubCell"/>
</dbReference>
<gene>
    <name evidence="13" type="ORF">CVM39_06095</name>
    <name evidence="14" type="ORF">SAMN06297129_0861</name>
</gene>
<evidence type="ECO:0000256" key="3">
    <source>
        <dbReference type="ARBA" id="ARBA00022475"/>
    </source>
</evidence>
<dbReference type="GO" id="GO:0020037">
    <property type="term" value="F:heme binding"/>
    <property type="evidence" value="ECO:0007669"/>
    <property type="project" value="InterPro"/>
</dbReference>
<keyword evidence="8" id="KW-1133">Transmembrane helix</keyword>
<keyword evidence="4 11" id="KW-0349">Heme</keyword>
<dbReference type="GO" id="GO:0046872">
    <property type="term" value="F:metal ion binding"/>
    <property type="evidence" value="ECO:0007669"/>
    <property type="project" value="UniProtKB-KW"/>
</dbReference>
<evidence type="ECO:0000256" key="10">
    <source>
        <dbReference type="ARBA" id="ARBA00023136"/>
    </source>
</evidence>
<dbReference type="PRINTS" id="PR00604">
    <property type="entry name" value="CYTCHRMECIAB"/>
</dbReference>
<evidence type="ECO:0000313" key="16">
    <source>
        <dbReference type="Proteomes" id="UP000231702"/>
    </source>
</evidence>
<keyword evidence="10" id="KW-0472">Membrane</keyword>
<evidence type="ECO:0000256" key="7">
    <source>
        <dbReference type="ARBA" id="ARBA00022982"/>
    </source>
</evidence>
<name>A0A285I0B0_9RHOB</name>
<evidence type="ECO:0000313" key="14">
    <source>
        <dbReference type="EMBL" id="SNY41412.1"/>
    </source>
</evidence>
<evidence type="ECO:0000256" key="8">
    <source>
        <dbReference type="ARBA" id="ARBA00022989"/>
    </source>
</evidence>
<dbReference type="SUPFAM" id="SSF46626">
    <property type="entry name" value="Cytochrome c"/>
    <property type="match status" value="1"/>
</dbReference>
<keyword evidence="2" id="KW-0813">Transport</keyword>
<proteinExistence type="predicted"/>
<dbReference type="OrthoDB" id="9805828at2"/>
<evidence type="ECO:0000256" key="11">
    <source>
        <dbReference type="PROSITE-ProRule" id="PRU00433"/>
    </source>
</evidence>
<dbReference type="AlphaFoldDB" id="A0A285I0B0"/>
<dbReference type="EMBL" id="PGTD01000013">
    <property type="protein sequence ID" value="PJE30281.1"/>
    <property type="molecule type" value="Genomic_DNA"/>
</dbReference>
<evidence type="ECO:0000256" key="9">
    <source>
        <dbReference type="ARBA" id="ARBA00023004"/>
    </source>
</evidence>
<reference evidence="14 15" key="1">
    <citation type="submission" date="2017-09" db="EMBL/GenBank/DDBJ databases">
        <authorList>
            <person name="Ehlers B."/>
            <person name="Leendertz F.H."/>
        </authorList>
    </citation>
    <scope>NUCLEOTIDE SEQUENCE [LARGE SCALE GENOMIC DNA]</scope>
    <source>
        <strain evidence="14 15">CGMCC 1.12662</strain>
    </source>
</reference>
<dbReference type="InterPro" id="IPR036909">
    <property type="entry name" value="Cyt_c-like_dom_sf"/>
</dbReference>
<evidence type="ECO:0000256" key="6">
    <source>
        <dbReference type="ARBA" id="ARBA00022723"/>
    </source>
</evidence>
<accession>A0A285I0B0</accession>
<dbReference type="InterPro" id="IPR009056">
    <property type="entry name" value="Cyt_c-like_dom"/>
</dbReference>
<dbReference type="Gene3D" id="1.10.760.10">
    <property type="entry name" value="Cytochrome c-like domain"/>
    <property type="match status" value="1"/>
</dbReference>
<evidence type="ECO:0000256" key="4">
    <source>
        <dbReference type="ARBA" id="ARBA00022617"/>
    </source>
</evidence>
<evidence type="ECO:0000256" key="2">
    <source>
        <dbReference type="ARBA" id="ARBA00022448"/>
    </source>
</evidence>
<evidence type="ECO:0000313" key="13">
    <source>
        <dbReference type="EMBL" id="PJE30281.1"/>
    </source>
</evidence>
<keyword evidence="7" id="KW-0249">Electron transport</keyword>
<sequence>MFDTMTGTKIIGGFCGTLLIFLLANWAADELYDTSAGGHGGEEHARGYVIETDEAEGGAVEEEGPSFEELFAQADAGAGERVFNKCKACHKVDGTDGTGPHLNGVVGREVDAVAGFSYSGALEEHFDVWTPENLQAFLENPRSAAPGTKMSFSGLKDMEDRADVIAYLASLDG</sequence>
<dbReference type="RefSeq" id="WP_097144608.1">
    <property type="nucleotide sequence ID" value="NZ_OBEA01000001.1"/>
</dbReference>
<evidence type="ECO:0000259" key="12">
    <source>
        <dbReference type="PROSITE" id="PS51007"/>
    </source>
</evidence>
<dbReference type="Proteomes" id="UP000231702">
    <property type="component" value="Unassembled WGS sequence"/>
</dbReference>
<dbReference type="PROSITE" id="PS51007">
    <property type="entry name" value="CYTC"/>
    <property type="match status" value="1"/>
</dbReference>
<dbReference type="Proteomes" id="UP000231655">
    <property type="component" value="Unassembled WGS sequence"/>
</dbReference>
<dbReference type="GO" id="GO:0009055">
    <property type="term" value="F:electron transfer activity"/>
    <property type="evidence" value="ECO:0007669"/>
    <property type="project" value="InterPro"/>
</dbReference>
<dbReference type="PANTHER" id="PTHR11961">
    <property type="entry name" value="CYTOCHROME C"/>
    <property type="match status" value="1"/>
</dbReference>
<protein>
    <submittedName>
        <fullName evidence="13 14">Cytochrome c</fullName>
    </submittedName>
</protein>
<keyword evidence="5" id="KW-0812">Transmembrane</keyword>
<evidence type="ECO:0000256" key="5">
    <source>
        <dbReference type="ARBA" id="ARBA00022692"/>
    </source>
</evidence>
<dbReference type="FunFam" id="1.10.760.10:FF:000026">
    <property type="entry name" value="Cytochrome C, membrane-bound"/>
    <property type="match status" value="1"/>
</dbReference>
<feature type="domain" description="Cytochrome c" evidence="12">
    <location>
        <begin position="74"/>
        <end position="172"/>
    </location>
</feature>
<keyword evidence="6 11" id="KW-0479">Metal-binding</keyword>
<comment type="subcellular location">
    <subcellularLocation>
        <location evidence="1">Cell membrane</location>
        <topology evidence="1">Single-pass membrane protein</topology>
    </subcellularLocation>
</comment>
<organism evidence="14 15">
    <name type="scientific">Pseudooceanicola antarcticus</name>
    <dbReference type="NCBI Taxonomy" id="1247613"/>
    <lineage>
        <taxon>Bacteria</taxon>
        <taxon>Pseudomonadati</taxon>
        <taxon>Pseudomonadota</taxon>
        <taxon>Alphaproteobacteria</taxon>
        <taxon>Rhodobacterales</taxon>
        <taxon>Paracoccaceae</taxon>
        <taxon>Pseudooceanicola</taxon>
    </lineage>
</organism>
<dbReference type="EMBL" id="OBEA01000001">
    <property type="protein sequence ID" value="SNY41412.1"/>
    <property type="molecule type" value="Genomic_DNA"/>
</dbReference>
<dbReference type="InterPro" id="IPR002327">
    <property type="entry name" value="Cyt_c_1A/1B"/>
</dbReference>